<comment type="subcellular location">
    <subcellularLocation>
        <location evidence="1">Cell membrane</location>
        <topology evidence="1">Multi-pass membrane protein</topology>
    </subcellularLocation>
</comment>
<dbReference type="AlphaFoldDB" id="A0A370NIB8"/>
<feature type="transmembrane region" description="Helical" evidence="8">
    <location>
        <begin position="301"/>
        <end position="319"/>
    </location>
</feature>
<keyword evidence="10" id="KW-1185">Reference proteome</keyword>
<feature type="transmembrane region" description="Helical" evidence="8">
    <location>
        <begin position="100"/>
        <end position="118"/>
    </location>
</feature>
<accession>A0A370NIB8</accession>
<gene>
    <name evidence="9" type="ORF">DN412_37585</name>
</gene>
<feature type="transmembrane region" description="Helical" evidence="8">
    <location>
        <begin position="130"/>
        <end position="148"/>
    </location>
</feature>
<keyword evidence="2" id="KW-0813">Transport</keyword>
<comment type="caution">
    <text evidence="9">The sequence shown here is derived from an EMBL/GenBank/DDBJ whole genome shotgun (WGS) entry which is preliminary data.</text>
</comment>
<keyword evidence="5 8" id="KW-0812">Transmembrane</keyword>
<evidence type="ECO:0000256" key="8">
    <source>
        <dbReference type="SAM" id="Phobius"/>
    </source>
</evidence>
<feature type="transmembrane region" description="Helical" evidence="8">
    <location>
        <begin position="168"/>
        <end position="190"/>
    </location>
</feature>
<dbReference type="PANTHER" id="PTHR32196">
    <property type="entry name" value="ABC TRANSPORTER PERMEASE PROTEIN YPHD-RELATED-RELATED"/>
    <property type="match status" value="1"/>
</dbReference>
<evidence type="ECO:0000256" key="3">
    <source>
        <dbReference type="ARBA" id="ARBA00022475"/>
    </source>
</evidence>
<dbReference type="Pfam" id="PF02653">
    <property type="entry name" value="BPD_transp_2"/>
    <property type="match status" value="1"/>
</dbReference>
<evidence type="ECO:0000256" key="6">
    <source>
        <dbReference type="ARBA" id="ARBA00022989"/>
    </source>
</evidence>
<feature type="transmembrane region" description="Helical" evidence="8">
    <location>
        <begin position="57"/>
        <end position="80"/>
    </location>
</feature>
<keyword evidence="6 8" id="KW-1133">Transmembrane helix</keyword>
<sequence length="323" mass="33248">MTISPTSEPLGQRVLDFLGGPDIAYRLVAVALLCAALAMASGNFLTEGNLLNVLRQASLLFLIASGLTVVLIAGGIDLSVGANLGLSACLAGLTLKATGSIPLAFVVGIGTGTCAGLLNGMLVSFMRVPPFIATYGMLWVLTGLTYLVMHGDAIAGFPSAFRFIGSGYLAGIPVPVYLMVAFLITGGLFARMTTYGQQTYAIGANPEAALLSGVPVRSRQILVYTMSGAMAGLAALVFLARVNSAEGDIGETLTLPAITAALIGGTSLFGGVGTLTGTLIGALMMTLVINGMNLLSVDTNWQPFVMGVMVVLAVLVDRLSHRR</sequence>
<keyword evidence="7 8" id="KW-0472">Membrane</keyword>
<name>A0A370NIB8_9BURK</name>
<protein>
    <submittedName>
        <fullName evidence="9">ABC transporter permease</fullName>
    </submittedName>
</protein>
<dbReference type="CDD" id="cd06579">
    <property type="entry name" value="TM_PBP1_transp_AraH_like"/>
    <property type="match status" value="1"/>
</dbReference>
<evidence type="ECO:0000256" key="4">
    <source>
        <dbReference type="ARBA" id="ARBA00022519"/>
    </source>
</evidence>
<keyword evidence="3" id="KW-1003">Cell membrane</keyword>
<evidence type="ECO:0000313" key="9">
    <source>
        <dbReference type="EMBL" id="RDK05346.1"/>
    </source>
</evidence>
<proteinExistence type="predicted"/>
<dbReference type="GO" id="GO:0005886">
    <property type="term" value="C:plasma membrane"/>
    <property type="evidence" value="ECO:0007669"/>
    <property type="project" value="UniProtKB-SubCell"/>
</dbReference>
<reference evidence="10" key="1">
    <citation type="submission" date="2018-06" db="EMBL/GenBank/DDBJ databases">
        <authorList>
            <person name="Feng T."/>
            <person name="Jeon C.O."/>
        </authorList>
    </citation>
    <scope>NUCLEOTIDE SEQUENCE [LARGE SCALE GENOMIC DNA]</scope>
    <source>
        <strain evidence="10">S23</strain>
    </source>
</reference>
<feature type="transmembrane region" description="Helical" evidence="8">
    <location>
        <begin position="23"/>
        <end position="45"/>
    </location>
</feature>
<keyword evidence="4" id="KW-0997">Cell inner membrane</keyword>
<evidence type="ECO:0000256" key="5">
    <source>
        <dbReference type="ARBA" id="ARBA00022692"/>
    </source>
</evidence>
<dbReference type="InterPro" id="IPR001851">
    <property type="entry name" value="ABC_transp_permease"/>
</dbReference>
<evidence type="ECO:0000313" key="10">
    <source>
        <dbReference type="Proteomes" id="UP000255165"/>
    </source>
</evidence>
<dbReference type="Proteomes" id="UP000255165">
    <property type="component" value="Unassembled WGS sequence"/>
</dbReference>
<evidence type="ECO:0000256" key="7">
    <source>
        <dbReference type="ARBA" id="ARBA00023136"/>
    </source>
</evidence>
<dbReference type="PANTHER" id="PTHR32196:SF21">
    <property type="entry name" value="ABC TRANSPORTER PERMEASE PROTEIN YPHD-RELATED"/>
    <property type="match status" value="1"/>
</dbReference>
<evidence type="ECO:0000256" key="2">
    <source>
        <dbReference type="ARBA" id="ARBA00022448"/>
    </source>
</evidence>
<dbReference type="EMBL" id="QKWJ01000102">
    <property type="protein sequence ID" value="RDK05346.1"/>
    <property type="molecule type" value="Genomic_DNA"/>
</dbReference>
<organism evidence="9 10">
    <name type="scientific">Cupriavidus lacunae</name>
    <dbReference type="NCBI Taxonomy" id="2666307"/>
    <lineage>
        <taxon>Bacteria</taxon>
        <taxon>Pseudomonadati</taxon>
        <taxon>Pseudomonadota</taxon>
        <taxon>Betaproteobacteria</taxon>
        <taxon>Burkholderiales</taxon>
        <taxon>Burkholderiaceae</taxon>
        <taxon>Cupriavidus</taxon>
    </lineage>
</organism>
<dbReference type="GO" id="GO:0022857">
    <property type="term" value="F:transmembrane transporter activity"/>
    <property type="evidence" value="ECO:0007669"/>
    <property type="project" value="InterPro"/>
</dbReference>
<evidence type="ECO:0000256" key="1">
    <source>
        <dbReference type="ARBA" id="ARBA00004651"/>
    </source>
</evidence>